<dbReference type="InterPro" id="IPR035906">
    <property type="entry name" value="MetI-like_sf"/>
</dbReference>
<dbReference type="RefSeq" id="WP_039340749.1">
    <property type="nucleotide sequence ID" value="NZ_PGEZ01000001.1"/>
</dbReference>
<dbReference type="InterPro" id="IPR000515">
    <property type="entry name" value="MetI-like"/>
</dbReference>
<feature type="transmembrane region" description="Helical" evidence="7">
    <location>
        <begin position="24"/>
        <end position="47"/>
    </location>
</feature>
<reference evidence="9 10" key="1">
    <citation type="submission" date="2017-11" db="EMBL/GenBank/DDBJ databases">
        <title>Genomic Encyclopedia of Archaeal and Bacterial Type Strains, Phase II (KMG-II): From Individual Species to Whole Genera.</title>
        <authorList>
            <person name="Goeker M."/>
        </authorList>
    </citation>
    <scope>NUCLEOTIDE SEQUENCE [LARGE SCALE GENOMIC DNA]</scope>
    <source>
        <strain evidence="9 10">DSM 27763</strain>
    </source>
</reference>
<dbReference type="EMBL" id="PGEZ01000001">
    <property type="protein sequence ID" value="PJJ57090.1"/>
    <property type="molecule type" value="Genomic_DNA"/>
</dbReference>
<evidence type="ECO:0000256" key="5">
    <source>
        <dbReference type="ARBA" id="ARBA00022989"/>
    </source>
</evidence>
<organism evidence="9 10">
    <name type="scientific">Mumia flava</name>
    <dbReference type="NCBI Taxonomy" id="1348852"/>
    <lineage>
        <taxon>Bacteria</taxon>
        <taxon>Bacillati</taxon>
        <taxon>Actinomycetota</taxon>
        <taxon>Actinomycetes</taxon>
        <taxon>Propionibacteriales</taxon>
        <taxon>Nocardioidaceae</taxon>
        <taxon>Mumia</taxon>
    </lineage>
</organism>
<gene>
    <name evidence="9" type="ORF">CLV56_1311</name>
</gene>
<dbReference type="Pfam" id="PF00528">
    <property type="entry name" value="BPD_transp_1"/>
    <property type="match status" value="1"/>
</dbReference>
<comment type="similarity">
    <text evidence="7">Belongs to the binding-protein-dependent transport system permease family.</text>
</comment>
<feature type="transmembrane region" description="Helical" evidence="7">
    <location>
        <begin position="258"/>
        <end position="276"/>
    </location>
</feature>
<keyword evidence="5 7" id="KW-1133">Transmembrane helix</keyword>
<name>A0A0B2BTP7_9ACTN</name>
<dbReference type="GO" id="GO:0055085">
    <property type="term" value="P:transmembrane transport"/>
    <property type="evidence" value="ECO:0007669"/>
    <property type="project" value="InterPro"/>
</dbReference>
<keyword evidence="2 7" id="KW-0813">Transport</keyword>
<proteinExistence type="inferred from homology"/>
<accession>A0A0B2BTP7</accession>
<evidence type="ECO:0000256" key="4">
    <source>
        <dbReference type="ARBA" id="ARBA00022692"/>
    </source>
</evidence>
<protein>
    <submittedName>
        <fullName evidence="9">Peptide/nickel transport system permease protein</fullName>
    </submittedName>
</protein>
<dbReference type="AlphaFoldDB" id="A0A0B2BTP7"/>
<keyword evidence="3" id="KW-1003">Cell membrane</keyword>
<evidence type="ECO:0000256" key="6">
    <source>
        <dbReference type="ARBA" id="ARBA00023136"/>
    </source>
</evidence>
<evidence type="ECO:0000256" key="1">
    <source>
        <dbReference type="ARBA" id="ARBA00004651"/>
    </source>
</evidence>
<keyword evidence="6 7" id="KW-0472">Membrane</keyword>
<keyword evidence="4 7" id="KW-0812">Transmembrane</keyword>
<dbReference type="GO" id="GO:0005886">
    <property type="term" value="C:plasma membrane"/>
    <property type="evidence" value="ECO:0007669"/>
    <property type="project" value="UniProtKB-SubCell"/>
</dbReference>
<keyword evidence="10" id="KW-1185">Reference proteome</keyword>
<dbReference type="PANTHER" id="PTHR43386:SF1">
    <property type="entry name" value="D,D-DIPEPTIDE TRANSPORT SYSTEM PERMEASE PROTEIN DDPC-RELATED"/>
    <property type="match status" value="1"/>
</dbReference>
<feature type="transmembrane region" description="Helical" evidence="7">
    <location>
        <begin position="206"/>
        <end position="232"/>
    </location>
</feature>
<feature type="transmembrane region" description="Helical" evidence="7">
    <location>
        <begin position="90"/>
        <end position="113"/>
    </location>
</feature>
<comment type="subcellular location">
    <subcellularLocation>
        <location evidence="1 7">Cell membrane</location>
        <topology evidence="1 7">Multi-pass membrane protein</topology>
    </subcellularLocation>
</comment>
<evidence type="ECO:0000256" key="3">
    <source>
        <dbReference type="ARBA" id="ARBA00022475"/>
    </source>
</evidence>
<dbReference type="Proteomes" id="UP000230842">
    <property type="component" value="Unassembled WGS sequence"/>
</dbReference>
<evidence type="ECO:0000313" key="9">
    <source>
        <dbReference type="EMBL" id="PJJ57090.1"/>
    </source>
</evidence>
<comment type="caution">
    <text evidence="9">The sequence shown here is derived from an EMBL/GenBank/DDBJ whole genome shotgun (WGS) entry which is preliminary data.</text>
</comment>
<feature type="transmembrane region" description="Helical" evidence="7">
    <location>
        <begin position="125"/>
        <end position="143"/>
    </location>
</feature>
<evidence type="ECO:0000256" key="2">
    <source>
        <dbReference type="ARBA" id="ARBA00022448"/>
    </source>
</evidence>
<dbReference type="CDD" id="cd06261">
    <property type="entry name" value="TM_PBP2"/>
    <property type="match status" value="1"/>
</dbReference>
<feature type="transmembrane region" description="Helical" evidence="7">
    <location>
        <begin position="149"/>
        <end position="168"/>
    </location>
</feature>
<evidence type="ECO:0000313" key="10">
    <source>
        <dbReference type="Proteomes" id="UP000230842"/>
    </source>
</evidence>
<dbReference type="SUPFAM" id="SSF161098">
    <property type="entry name" value="MetI-like"/>
    <property type="match status" value="1"/>
</dbReference>
<dbReference type="PANTHER" id="PTHR43386">
    <property type="entry name" value="OLIGOPEPTIDE TRANSPORT SYSTEM PERMEASE PROTEIN APPC"/>
    <property type="match status" value="1"/>
</dbReference>
<sequence length="289" mass="30211">MSHALARRLPALRGVRRRTGRPDLLLIAAAVVITATLLVAVAAPLIAPYGPYEVDPTAVFASPSPQHWLGTDDLGRDIFSRILYGARLTLAGPALVTVLVGLIGTVLAIASAWFGGAVDNVITRALDVVLAFPGLILAIIAAAVLGTGFAVPVLFISIAYVPVFARVVRSAAQREMGMPYVAALRISGASPWTICVRHVVPNLLPLIVVQSTVGFGYALLDLAAISFLGLGLQPPTAEWGLMIANGKSAILSGFPQQSLFAAIAVVVVVVAVNILGERLAERFGIEEQA</sequence>
<dbReference type="Gene3D" id="1.10.3720.10">
    <property type="entry name" value="MetI-like"/>
    <property type="match status" value="1"/>
</dbReference>
<evidence type="ECO:0000256" key="7">
    <source>
        <dbReference type="RuleBase" id="RU363032"/>
    </source>
</evidence>
<feature type="domain" description="ABC transmembrane type-1" evidence="8">
    <location>
        <begin position="86"/>
        <end position="276"/>
    </location>
</feature>
<dbReference type="InterPro" id="IPR050366">
    <property type="entry name" value="BP-dependent_transpt_permease"/>
</dbReference>
<dbReference type="OrthoDB" id="8906042at2"/>
<dbReference type="PROSITE" id="PS50928">
    <property type="entry name" value="ABC_TM1"/>
    <property type="match status" value="1"/>
</dbReference>
<evidence type="ECO:0000259" key="8">
    <source>
        <dbReference type="PROSITE" id="PS50928"/>
    </source>
</evidence>